<sequence>MLGLLWLNYGLCVNALKPTLGSITFPLSITGYTSFHGPRRQIREWPICRLCQTIRLPKDNRDILLERFYNPYQPMVLINETTTLETTIRSNLTIGLGNSEFIEINLIQVCEDAGIHDPITSLPDG</sequence>
<name>A0A1M3SZS9_ASPLC</name>
<dbReference type="VEuPathDB" id="FungiDB:ASPFODRAFT_470770"/>
<protein>
    <submittedName>
        <fullName evidence="1">Uncharacterized protein</fullName>
    </submittedName>
</protein>
<dbReference type="EMBL" id="KV878264">
    <property type="protein sequence ID" value="OJZ79986.1"/>
    <property type="molecule type" value="Genomic_DNA"/>
</dbReference>
<dbReference type="AlphaFoldDB" id="A0A1M3SZS9"/>
<evidence type="ECO:0000313" key="2">
    <source>
        <dbReference type="Proteomes" id="UP000184063"/>
    </source>
</evidence>
<accession>A0A1M3SZS9</accession>
<evidence type="ECO:0000313" key="1">
    <source>
        <dbReference type="EMBL" id="OJZ79986.1"/>
    </source>
</evidence>
<gene>
    <name evidence="1" type="ORF">ASPFODRAFT_470770</name>
</gene>
<dbReference type="Proteomes" id="UP000184063">
    <property type="component" value="Unassembled WGS sequence"/>
</dbReference>
<reference evidence="2" key="1">
    <citation type="journal article" date="2017" name="Genome Biol.">
        <title>Comparative genomics reveals high biological diversity and specific adaptations in the industrially and medically important fungal genus Aspergillus.</title>
        <authorList>
            <person name="de Vries R.P."/>
            <person name="Riley R."/>
            <person name="Wiebenga A."/>
            <person name="Aguilar-Osorio G."/>
            <person name="Amillis S."/>
            <person name="Uchima C.A."/>
            <person name="Anderluh G."/>
            <person name="Asadollahi M."/>
            <person name="Askin M."/>
            <person name="Barry K."/>
            <person name="Battaglia E."/>
            <person name="Bayram O."/>
            <person name="Benocci T."/>
            <person name="Braus-Stromeyer S.A."/>
            <person name="Caldana C."/>
            <person name="Canovas D."/>
            <person name="Cerqueira G.C."/>
            <person name="Chen F."/>
            <person name="Chen W."/>
            <person name="Choi C."/>
            <person name="Clum A."/>
            <person name="Dos Santos R.A."/>
            <person name="Damasio A.R."/>
            <person name="Diallinas G."/>
            <person name="Emri T."/>
            <person name="Fekete E."/>
            <person name="Flipphi M."/>
            <person name="Freyberg S."/>
            <person name="Gallo A."/>
            <person name="Gournas C."/>
            <person name="Habgood R."/>
            <person name="Hainaut M."/>
            <person name="Harispe M.L."/>
            <person name="Henrissat B."/>
            <person name="Hilden K.S."/>
            <person name="Hope R."/>
            <person name="Hossain A."/>
            <person name="Karabika E."/>
            <person name="Karaffa L."/>
            <person name="Karanyi Z."/>
            <person name="Krasevec N."/>
            <person name="Kuo A."/>
            <person name="Kusch H."/>
            <person name="LaButti K."/>
            <person name="Lagendijk E.L."/>
            <person name="Lapidus A."/>
            <person name="Levasseur A."/>
            <person name="Lindquist E."/>
            <person name="Lipzen A."/>
            <person name="Logrieco A.F."/>
            <person name="MacCabe A."/>
            <person name="Maekelae M.R."/>
            <person name="Malavazi I."/>
            <person name="Melin P."/>
            <person name="Meyer V."/>
            <person name="Mielnichuk N."/>
            <person name="Miskei M."/>
            <person name="Molnar A.P."/>
            <person name="Mule G."/>
            <person name="Ngan C.Y."/>
            <person name="Orejas M."/>
            <person name="Orosz E."/>
            <person name="Ouedraogo J.P."/>
            <person name="Overkamp K.M."/>
            <person name="Park H.-S."/>
            <person name="Perrone G."/>
            <person name="Piumi F."/>
            <person name="Punt P.J."/>
            <person name="Ram A.F."/>
            <person name="Ramon A."/>
            <person name="Rauscher S."/>
            <person name="Record E."/>
            <person name="Riano-Pachon D.M."/>
            <person name="Robert V."/>
            <person name="Roehrig J."/>
            <person name="Ruller R."/>
            <person name="Salamov A."/>
            <person name="Salih N.S."/>
            <person name="Samson R.A."/>
            <person name="Sandor E."/>
            <person name="Sanguinetti M."/>
            <person name="Schuetze T."/>
            <person name="Sepcic K."/>
            <person name="Shelest E."/>
            <person name="Sherlock G."/>
            <person name="Sophianopoulou V."/>
            <person name="Squina F.M."/>
            <person name="Sun H."/>
            <person name="Susca A."/>
            <person name="Todd R.B."/>
            <person name="Tsang A."/>
            <person name="Unkles S.E."/>
            <person name="van de Wiele N."/>
            <person name="van Rossen-Uffink D."/>
            <person name="Oliveira J.V."/>
            <person name="Vesth T.C."/>
            <person name="Visser J."/>
            <person name="Yu J.-H."/>
            <person name="Zhou M."/>
            <person name="Andersen M.R."/>
            <person name="Archer D.B."/>
            <person name="Baker S.E."/>
            <person name="Benoit I."/>
            <person name="Brakhage A.A."/>
            <person name="Braus G.H."/>
            <person name="Fischer R."/>
            <person name="Frisvad J.C."/>
            <person name="Goldman G.H."/>
            <person name="Houbraken J."/>
            <person name="Oakley B."/>
            <person name="Pocsi I."/>
            <person name="Scazzocchio C."/>
            <person name="Seiboth B."/>
            <person name="vanKuyk P.A."/>
            <person name="Wortman J."/>
            <person name="Dyer P.S."/>
            <person name="Grigoriev I.V."/>
        </authorList>
    </citation>
    <scope>NUCLEOTIDE SEQUENCE [LARGE SCALE GENOMIC DNA]</scope>
    <source>
        <strain evidence="2">CBS 106.47</strain>
    </source>
</reference>
<organism evidence="1 2">
    <name type="scientific">Aspergillus luchuensis (strain CBS 106.47)</name>
    <dbReference type="NCBI Taxonomy" id="1137211"/>
    <lineage>
        <taxon>Eukaryota</taxon>
        <taxon>Fungi</taxon>
        <taxon>Dikarya</taxon>
        <taxon>Ascomycota</taxon>
        <taxon>Pezizomycotina</taxon>
        <taxon>Eurotiomycetes</taxon>
        <taxon>Eurotiomycetidae</taxon>
        <taxon>Eurotiales</taxon>
        <taxon>Aspergillaceae</taxon>
        <taxon>Aspergillus</taxon>
        <taxon>Aspergillus subgen. Circumdati</taxon>
    </lineage>
</organism>
<proteinExistence type="predicted"/>